<dbReference type="AlphaFoldDB" id="A0A259U2U6"/>
<organism evidence="6 7">
    <name type="scientific">Rubricoccus marinus</name>
    <dbReference type="NCBI Taxonomy" id="716817"/>
    <lineage>
        <taxon>Bacteria</taxon>
        <taxon>Pseudomonadati</taxon>
        <taxon>Rhodothermota</taxon>
        <taxon>Rhodothermia</taxon>
        <taxon>Rhodothermales</taxon>
        <taxon>Rubricoccaceae</taxon>
        <taxon>Rubricoccus</taxon>
    </lineage>
</organism>
<dbReference type="InterPro" id="IPR002123">
    <property type="entry name" value="Plipid/glycerol_acylTrfase"/>
</dbReference>
<dbReference type="OrthoDB" id="9803035at2"/>
<gene>
    <name evidence="6" type="ORF">BSZ36_15515</name>
</gene>
<reference evidence="6 7" key="1">
    <citation type="submission" date="2016-11" db="EMBL/GenBank/DDBJ databases">
        <title>Study of marine rhodopsin-containing bacteria.</title>
        <authorList>
            <person name="Yoshizawa S."/>
            <person name="Kumagai Y."/>
            <person name="Kogure K."/>
        </authorList>
    </citation>
    <scope>NUCLEOTIDE SEQUENCE [LARGE SCALE GENOMIC DNA]</scope>
    <source>
        <strain evidence="6 7">SG-29</strain>
    </source>
</reference>
<dbReference type="PANTHER" id="PTHR10434:SF66">
    <property type="entry name" value="PHOSPHOLIPID_GLYCEROL ACYLTRANSFERASE DOMAIN-CONTAINING PROTEIN"/>
    <property type="match status" value="1"/>
</dbReference>
<feature type="transmembrane region" description="Helical" evidence="4">
    <location>
        <begin position="6"/>
        <end position="27"/>
    </location>
</feature>
<feature type="domain" description="Phospholipid/glycerol acyltransferase" evidence="5">
    <location>
        <begin position="73"/>
        <end position="186"/>
    </location>
</feature>
<keyword evidence="4" id="KW-0472">Membrane</keyword>
<evidence type="ECO:0000259" key="5">
    <source>
        <dbReference type="SMART" id="SM00563"/>
    </source>
</evidence>
<dbReference type="GO" id="GO:0006654">
    <property type="term" value="P:phosphatidic acid biosynthetic process"/>
    <property type="evidence" value="ECO:0007669"/>
    <property type="project" value="TreeGrafter"/>
</dbReference>
<keyword evidence="3" id="KW-0012">Acyltransferase</keyword>
<comment type="pathway">
    <text evidence="1">Lipid metabolism.</text>
</comment>
<evidence type="ECO:0000256" key="1">
    <source>
        <dbReference type="ARBA" id="ARBA00005189"/>
    </source>
</evidence>
<keyword evidence="4" id="KW-0812">Transmembrane</keyword>
<evidence type="ECO:0000256" key="3">
    <source>
        <dbReference type="ARBA" id="ARBA00023315"/>
    </source>
</evidence>
<dbReference type="FunCoup" id="A0A259U2U6">
    <property type="interactions" value="303"/>
</dbReference>
<dbReference type="Proteomes" id="UP000216446">
    <property type="component" value="Unassembled WGS sequence"/>
</dbReference>
<evidence type="ECO:0000313" key="7">
    <source>
        <dbReference type="Proteomes" id="UP000216446"/>
    </source>
</evidence>
<sequence>MRSLQSALAWVGIILLILLMVPTVALVRLFDRGKGLYATGRTFRTMGGWITRVNPRWRVAITGDLPRDPRNPYVVVANHQSMADIPAISRLPWEMKWVAKKSLFDLPVVGWLVKMSRDIPVDRKDPDSRANVILRAKYALRHRVSVMFMPEGTRSRDGRVLRYQDGAFRLAVDLGLPILPLAIDGTAEALPKHGWRFGKADVKVHVFAPIPTADLTAADVPALRERVRQATIEQIATWRGVAPEAVDAAPEQRAALAAPEAGSEITFGGEERAKTTASRG</sequence>
<dbReference type="SMART" id="SM00563">
    <property type="entry name" value="PlsC"/>
    <property type="match status" value="1"/>
</dbReference>
<dbReference type="RefSeq" id="WP_094550547.1">
    <property type="nucleotide sequence ID" value="NZ_MQWB01000001.1"/>
</dbReference>
<keyword evidence="7" id="KW-1185">Reference proteome</keyword>
<comment type="caution">
    <text evidence="6">The sequence shown here is derived from an EMBL/GenBank/DDBJ whole genome shotgun (WGS) entry which is preliminary data.</text>
</comment>
<dbReference type="SUPFAM" id="SSF69593">
    <property type="entry name" value="Glycerol-3-phosphate (1)-acyltransferase"/>
    <property type="match status" value="1"/>
</dbReference>
<dbReference type="Pfam" id="PF01553">
    <property type="entry name" value="Acyltransferase"/>
    <property type="match status" value="1"/>
</dbReference>
<keyword evidence="4" id="KW-1133">Transmembrane helix</keyword>
<dbReference type="GO" id="GO:0003841">
    <property type="term" value="F:1-acylglycerol-3-phosphate O-acyltransferase activity"/>
    <property type="evidence" value="ECO:0007669"/>
    <property type="project" value="TreeGrafter"/>
</dbReference>
<name>A0A259U2U6_9BACT</name>
<dbReference type="PANTHER" id="PTHR10434">
    <property type="entry name" value="1-ACYL-SN-GLYCEROL-3-PHOSPHATE ACYLTRANSFERASE"/>
    <property type="match status" value="1"/>
</dbReference>
<accession>A0A259U2U6</accession>
<keyword evidence="2" id="KW-0808">Transferase</keyword>
<evidence type="ECO:0000313" key="6">
    <source>
        <dbReference type="EMBL" id="OZC04266.1"/>
    </source>
</evidence>
<proteinExistence type="predicted"/>
<protein>
    <recommendedName>
        <fullName evidence="5">Phospholipid/glycerol acyltransferase domain-containing protein</fullName>
    </recommendedName>
</protein>
<evidence type="ECO:0000256" key="2">
    <source>
        <dbReference type="ARBA" id="ARBA00022679"/>
    </source>
</evidence>
<dbReference type="CDD" id="cd07989">
    <property type="entry name" value="LPLAT_AGPAT-like"/>
    <property type="match status" value="1"/>
</dbReference>
<evidence type="ECO:0000256" key="4">
    <source>
        <dbReference type="SAM" id="Phobius"/>
    </source>
</evidence>
<dbReference type="EMBL" id="MQWB01000001">
    <property type="protein sequence ID" value="OZC04266.1"/>
    <property type="molecule type" value="Genomic_DNA"/>
</dbReference>
<dbReference type="InParanoid" id="A0A259U2U6"/>